<keyword evidence="3" id="KW-0804">Transcription</keyword>
<reference evidence="5 6" key="1">
    <citation type="submission" date="2024-03" db="EMBL/GenBank/DDBJ databases">
        <title>Actinomycetospora sp. OC33-EN07, a novel actinomycete isolated from wild orchid (Aerides multiflora).</title>
        <authorList>
            <person name="Suriyachadkun C."/>
        </authorList>
    </citation>
    <scope>NUCLEOTIDE SEQUENCE [LARGE SCALE GENOMIC DNA]</scope>
    <source>
        <strain evidence="5 6">OC33-EN07</strain>
    </source>
</reference>
<evidence type="ECO:0000313" key="5">
    <source>
        <dbReference type="EMBL" id="MEJ2861151.1"/>
    </source>
</evidence>
<dbReference type="EMBL" id="JBBEGM010000002">
    <property type="protein sequence ID" value="MEJ2861151.1"/>
    <property type="molecule type" value="Genomic_DNA"/>
</dbReference>
<dbReference type="SMART" id="SM00342">
    <property type="entry name" value="HTH_ARAC"/>
    <property type="match status" value="1"/>
</dbReference>
<dbReference type="RefSeq" id="WP_337701500.1">
    <property type="nucleotide sequence ID" value="NZ_JBBEGM010000002.1"/>
</dbReference>
<feature type="domain" description="HTH araC/xylS-type" evidence="4">
    <location>
        <begin position="236"/>
        <end position="339"/>
    </location>
</feature>
<dbReference type="InterPro" id="IPR029016">
    <property type="entry name" value="GAF-like_dom_sf"/>
</dbReference>
<evidence type="ECO:0000256" key="1">
    <source>
        <dbReference type="ARBA" id="ARBA00023015"/>
    </source>
</evidence>
<dbReference type="InterPro" id="IPR009057">
    <property type="entry name" value="Homeodomain-like_sf"/>
</dbReference>
<dbReference type="Pfam" id="PF12833">
    <property type="entry name" value="HTH_18"/>
    <property type="match status" value="1"/>
</dbReference>
<dbReference type="SUPFAM" id="SSF55781">
    <property type="entry name" value="GAF domain-like"/>
    <property type="match status" value="1"/>
</dbReference>
<evidence type="ECO:0000259" key="4">
    <source>
        <dbReference type="PROSITE" id="PS01124"/>
    </source>
</evidence>
<organism evidence="5 6">
    <name type="scientific">Actinomycetospora flava</name>
    <dbReference type="NCBI Taxonomy" id="3129232"/>
    <lineage>
        <taxon>Bacteria</taxon>
        <taxon>Bacillati</taxon>
        <taxon>Actinomycetota</taxon>
        <taxon>Actinomycetes</taxon>
        <taxon>Pseudonocardiales</taxon>
        <taxon>Pseudonocardiaceae</taxon>
        <taxon>Actinomycetospora</taxon>
    </lineage>
</organism>
<proteinExistence type="predicted"/>
<sequence length="339" mass="35977">MDSTAPPAPNHTARNGPLRLDAEQVPVPDLTRLCRHALRVADAVRWVQIAVPVRHGTTVTSSAGELSAAAVDAVGRGPRATAARSGVPVVVDDVATDSRWPTLRRETVGAPASLLVLPLGPVGGTLTLAADATLTFGPEVRAVAGEVARLAGRTLAALDHPGAGDPGVRARDVLVAARALLARHEQVSPDAAFELLLERAHRHSETVLACAEQVLDELGGVPSDEYGRPPEPATLRRAIAYLEEHAAADVDVADVAAAAGLGVRGLQMAFRRWRDTTPLAYLREVRLSRAHQELRAADARTGGETVADIAARWHFTHPGRFSVTYRERYGCSPSETLRA</sequence>
<name>A0ABU8M1A5_9PSEU</name>
<accession>A0ABU8M1A5</accession>
<dbReference type="Pfam" id="PF13185">
    <property type="entry name" value="GAF_2"/>
    <property type="match status" value="1"/>
</dbReference>
<dbReference type="InterPro" id="IPR018060">
    <property type="entry name" value="HTH_AraC"/>
</dbReference>
<dbReference type="PROSITE" id="PS01124">
    <property type="entry name" value="HTH_ARAC_FAMILY_2"/>
    <property type="match status" value="1"/>
</dbReference>
<dbReference type="PANTHER" id="PTHR46796:SF12">
    <property type="entry name" value="HTH-TYPE DNA-BINDING TRANSCRIPTIONAL ACTIVATOR EUTR"/>
    <property type="match status" value="1"/>
</dbReference>
<evidence type="ECO:0000256" key="2">
    <source>
        <dbReference type="ARBA" id="ARBA00023125"/>
    </source>
</evidence>
<dbReference type="InterPro" id="IPR050204">
    <property type="entry name" value="AraC_XylS_family_regulators"/>
</dbReference>
<comment type="caution">
    <text evidence="5">The sequence shown here is derived from an EMBL/GenBank/DDBJ whole genome shotgun (WGS) entry which is preliminary data.</text>
</comment>
<gene>
    <name evidence="5" type="ORF">WCD58_08290</name>
</gene>
<keyword evidence="6" id="KW-1185">Reference proteome</keyword>
<evidence type="ECO:0000256" key="3">
    <source>
        <dbReference type="ARBA" id="ARBA00023163"/>
    </source>
</evidence>
<dbReference type="Gene3D" id="1.10.10.60">
    <property type="entry name" value="Homeodomain-like"/>
    <property type="match status" value="1"/>
</dbReference>
<dbReference type="Proteomes" id="UP001369736">
    <property type="component" value="Unassembled WGS sequence"/>
</dbReference>
<dbReference type="Gene3D" id="3.30.450.40">
    <property type="match status" value="1"/>
</dbReference>
<dbReference type="PANTHER" id="PTHR46796">
    <property type="entry name" value="HTH-TYPE TRANSCRIPTIONAL ACTIVATOR RHAS-RELATED"/>
    <property type="match status" value="1"/>
</dbReference>
<dbReference type="InterPro" id="IPR003018">
    <property type="entry name" value="GAF"/>
</dbReference>
<dbReference type="SUPFAM" id="SSF46689">
    <property type="entry name" value="Homeodomain-like"/>
    <property type="match status" value="2"/>
</dbReference>
<keyword evidence="2" id="KW-0238">DNA-binding</keyword>
<protein>
    <submittedName>
        <fullName evidence="5">Helix-turn-helix domain-containing protein</fullName>
    </submittedName>
</protein>
<keyword evidence="1" id="KW-0805">Transcription regulation</keyword>
<evidence type="ECO:0000313" key="6">
    <source>
        <dbReference type="Proteomes" id="UP001369736"/>
    </source>
</evidence>